<reference evidence="1" key="1">
    <citation type="submission" date="2014-09" db="EMBL/GenBank/DDBJ databases">
        <authorList>
            <person name="Magalhaes I.L.F."/>
            <person name="Oliveira U."/>
            <person name="Santos F.R."/>
            <person name="Vidigal T.H.D.A."/>
            <person name="Brescovit A.D."/>
            <person name="Santos A.J."/>
        </authorList>
    </citation>
    <scope>NUCLEOTIDE SEQUENCE</scope>
    <source>
        <tissue evidence="1">Shoot tissue taken approximately 20 cm above the soil surface</tissue>
    </source>
</reference>
<dbReference type="EMBL" id="GBRH01204459">
    <property type="protein sequence ID" value="JAD93436.1"/>
    <property type="molecule type" value="Transcribed_RNA"/>
</dbReference>
<organism evidence="1">
    <name type="scientific">Arundo donax</name>
    <name type="common">Giant reed</name>
    <name type="synonym">Donax arundinaceus</name>
    <dbReference type="NCBI Taxonomy" id="35708"/>
    <lineage>
        <taxon>Eukaryota</taxon>
        <taxon>Viridiplantae</taxon>
        <taxon>Streptophyta</taxon>
        <taxon>Embryophyta</taxon>
        <taxon>Tracheophyta</taxon>
        <taxon>Spermatophyta</taxon>
        <taxon>Magnoliopsida</taxon>
        <taxon>Liliopsida</taxon>
        <taxon>Poales</taxon>
        <taxon>Poaceae</taxon>
        <taxon>PACMAD clade</taxon>
        <taxon>Arundinoideae</taxon>
        <taxon>Arundineae</taxon>
        <taxon>Arundo</taxon>
    </lineage>
</organism>
<sequence length="69" mass="7910">MVVVYHEEMRPFIYHLPAILPHPAEMLTGADLKPHVCLLPCLKMLAPEPDQLPRRSAALRARPPEEHEH</sequence>
<dbReference type="AlphaFoldDB" id="A0A0A9E065"/>
<proteinExistence type="predicted"/>
<evidence type="ECO:0000313" key="1">
    <source>
        <dbReference type="EMBL" id="JAD93436.1"/>
    </source>
</evidence>
<name>A0A0A9E065_ARUDO</name>
<reference evidence="1" key="2">
    <citation type="journal article" date="2015" name="Data Brief">
        <title>Shoot transcriptome of the giant reed, Arundo donax.</title>
        <authorList>
            <person name="Barrero R.A."/>
            <person name="Guerrero F.D."/>
            <person name="Moolhuijzen P."/>
            <person name="Goolsby J.A."/>
            <person name="Tidwell J."/>
            <person name="Bellgard S.E."/>
            <person name="Bellgard M.I."/>
        </authorList>
    </citation>
    <scope>NUCLEOTIDE SEQUENCE</scope>
    <source>
        <tissue evidence="1">Shoot tissue taken approximately 20 cm above the soil surface</tissue>
    </source>
</reference>
<protein>
    <submittedName>
        <fullName evidence="1">Uncharacterized protein</fullName>
    </submittedName>
</protein>
<accession>A0A0A9E065</accession>